<comment type="caution">
    <text evidence="2">The sequence shown here is derived from an EMBL/GenBank/DDBJ whole genome shotgun (WGS) entry which is preliminary data.</text>
</comment>
<name>A0ABQ4WFV8_9ASTR</name>
<feature type="region of interest" description="Disordered" evidence="1">
    <location>
        <begin position="23"/>
        <end position="48"/>
    </location>
</feature>
<organism evidence="2 3">
    <name type="scientific">Tanacetum coccineum</name>
    <dbReference type="NCBI Taxonomy" id="301880"/>
    <lineage>
        <taxon>Eukaryota</taxon>
        <taxon>Viridiplantae</taxon>
        <taxon>Streptophyta</taxon>
        <taxon>Embryophyta</taxon>
        <taxon>Tracheophyta</taxon>
        <taxon>Spermatophyta</taxon>
        <taxon>Magnoliopsida</taxon>
        <taxon>eudicotyledons</taxon>
        <taxon>Gunneridae</taxon>
        <taxon>Pentapetalae</taxon>
        <taxon>asterids</taxon>
        <taxon>campanulids</taxon>
        <taxon>Asterales</taxon>
        <taxon>Asteraceae</taxon>
        <taxon>Asteroideae</taxon>
        <taxon>Anthemideae</taxon>
        <taxon>Anthemidinae</taxon>
        <taxon>Tanacetum</taxon>
    </lineage>
</organism>
<reference evidence="2" key="1">
    <citation type="journal article" date="2022" name="Int. J. Mol. Sci.">
        <title>Draft Genome of Tanacetum Coccineum: Genomic Comparison of Closely Related Tanacetum-Family Plants.</title>
        <authorList>
            <person name="Yamashiro T."/>
            <person name="Shiraishi A."/>
            <person name="Nakayama K."/>
            <person name="Satake H."/>
        </authorList>
    </citation>
    <scope>NUCLEOTIDE SEQUENCE</scope>
</reference>
<sequence>MSSNLRSRELLVCCKLRIPPSRSPSLREYGDQPISPPPRIGYGGNERGRVKDQNRRIQLYVISICAQYEQYKTKILTVLLHNNSQLHFTSHLLFSSLLHFTSQLHYASQLHFTTLHNFTSLRFTREDQYDMVPQCLGNMQEMQDPIHS</sequence>
<proteinExistence type="predicted"/>
<dbReference type="Proteomes" id="UP001151760">
    <property type="component" value="Unassembled WGS sequence"/>
</dbReference>
<dbReference type="EMBL" id="BQNB010008604">
    <property type="protein sequence ID" value="GJS51717.1"/>
    <property type="molecule type" value="Genomic_DNA"/>
</dbReference>
<reference evidence="2" key="2">
    <citation type="submission" date="2022-01" db="EMBL/GenBank/DDBJ databases">
        <authorList>
            <person name="Yamashiro T."/>
            <person name="Shiraishi A."/>
            <person name="Satake H."/>
            <person name="Nakayama K."/>
        </authorList>
    </citation>
    <scope>NUCLEOTIDE SEQUENCE</scope>
</reference>
<gene>
    <name evidence="2" type="ORF">Tco_0625079</name>
</gene>
<evidence type="ECO:0000256" key="1">
    <source>
        <dbReference type="SAM" id="MobiDB-lite"/>
    </source>
</evidence>
<evidence type="ECO:0000313" key="2">
    <source>
        <dbReference type="EMBL" id="GJS51717.1"/>
    </source>
</evidence>
<protein>
    <submittedName>
        <fullName evidence="2">Uncharacterized protein</fullName>
    </submittedName>
</protein>
<accession>A0ABQ4WFV8</accession>
<evidence type="ECO:0000313" key="3">
    <source>
        <dbReference type="Proteomes" id="UP001151760"/>
    </source>
</evidence>
<keyword evidence="3" id="KW-1185">Reference proteome</keyword>